<reference evidence="2" key="1">
    <citation type="submission" date="2020-04" db="EMBL/GenBank/DDBJ databases">
        <authorList>
            <person name="Alioto T."/>
            <person name="Alioto T."/>
            <person name="Gomez Garrido J."/>
        </authorList>
    </citation>
    <scope>NUCLEOTIDE SEQUENCE</scope>
    <source>
        <strain evidence="2">A484AB</strain>
    </source>
</reference>
<name>A0A7D9EJ08_PARCT</name>
<evidence type="ECO:0000259" key="1">
    <source>
        <dbReference type="Pfam" id="PF00078"/>
    </source>
</evidence>
<feature type="domain" description="Reverse transcriptase" evidence="1">
    <location>
        <begin position="41"/>
        <end position="136"/>
    </location>
</feature>
<dbReference type="PANTHER" id="PTHR47510:SF3">
    <property type="entry name" value="ENDO_EXONUCLEASE_PHOSPHATASE DOMAIN-CONTAINING PROTEIN"/>
    <property type="match status" value="1"/>
</dbReference>
<sequence length="140" mass="16043">MVKDCIDDLLPAISNMVNSSLVDVYFPDIWKEALVKPKLKKSNMDLIEKNYRPVSNLVFLSKVTERIAAKQMCGHLSINNLFPEFQSAYRNFHSTETALLRTRNDILINMNKQHVTLLVFLDLSAAFYTVDHDMHIVAVS</sequence>
<comment type="caution">
    <text evidence="2">The sequence shown here is derived from an EMBL/GenBank/DDBJ whole genome shotgun (WGS) entry which is preliminary data.</text>
</comment>
<evidence type="ECO:0000313" key="2">
    <source>
        <dbReference type="EMBL" id="CAB4011579.1"/>
    </source>
</evidence>
<evidence type="ECO:0000313" key="3">
    <source>
        <dbReference type="Proteomes" id="UP001152795"/>
    </source>
</evidence>
<accession>A0A7D9EJ08</accession>
<dbReference type="Pfam" id="PF00078">
    <property type="entry name" value="RVT_1"/>
    <property type="match status" value="1"/>
</dbReference>
<protein>
    <recommendedName>
        <fullName evidence="1">Reverse transcriptase domain-containing protein</fullName>
    </recommendedName>
</protein>
<dbReference type="OrthoDB" id="10060997at2759"/>
<proteinExistence type="predicted"/>
<dbReference type="PANTHER" id="PTHR47510">
    <property type="entry name" value="REVERSE TRANSCRIPTASE DOMAIN-CONTAINING PROTEIN"/>
    <property type="match status" value="1"/>
</dbReference>
<dbReference type="AlphaFoldDB" id="A0A7D9EJ08"/>
<dbReference type="EMBL" id="CACRXK020007195">
    <property type="protein sequence ID" value="CAB4011579.1"/>
    <property type="molecule type" value="Genomic_DNA"/>
</dbReference>
<keyword evidence="3" id="KW-1185">Reference proteome</keyword>
<dbReference type="Proteomes" id="UP001152795">
    <property type="component" value="Unassembled WGS sequence"/>
</dbReference>
<organism evidence="2 3">
    <name type="scientific">Paramuricea clavata</name>
    <name type="common">Red gorgonian</name>
    <name type="synonym">Violescent sea-whip</name>
    <dbReference type="NCBI Taxonomy" id="317549"/>
    <lineage>
        <taxon>Eukaryota</taxon>
        <taxon>Metazoa</taxon>
        <taxon>Cnidaria</taxon>
        <taxon>Anthozoa</taxon>
        <taxon>Octocorallia</taxon>
        <taxon>Malacalcyonacea</taxon>
        <taxon>Plexauridae</taxon>
        <taxon>Paramuricea</taxon>
    </lineage>
</organism>
<gene>
    <name evidence="2" type="ORF">PACLA_8A020748</name>
</gene>
<dbReference type="InterPro" id="IPR000477">
    <property type="entry name" value="RT_dom"/>
</dbReference>